<dbReference type="EMBL" id="CP028913">
    <property type="protein sequence ID" value="AWB94472.1"/>
    <property type="molecule type" value="Genomic_DNA"/>
</dbReference>
<proteinExistence type="predicted"/>
<name>A0A2S0WT35_9MICO</name>
<accession>A0A2S0WT35</accession>
<dbReference type="AlphaFoldDB" id="A0A2S0WT35"/>
<protein>
    <submittedName>
        <fullName evidence="1">Uncharacterized protein</fullName>
    </submittedName>
</protein>
<organism evidence="1 2">
    <name type="scientific">Agromyces badenianii</name>
    <dbReference type="NCBI Taxonomy" id="2080742"/>
    <lineage>
        <taxon>Bacteria</taxon>
        <taxon>Bacillati</taxon>
        <taxon>Actinomycetota</taxon>
        <taxon>Actinomycetes</taxon>
        <taxon>Micrococcales</taxon>
        <taxon>Microbacteriaceae</taxon>
        <taxon>Agromyces</taxon>
    </lineage>
</organism>
<gene>
    <name evidence="1" type="ORF">DCE93_01290</name>
</gene>
<evidence type="ECO:0000313" key="1">
    <source>
        <dbReference type="EMBL" id="AWB94472.1"/>
    </source>
</evidence>
<keyword evidence="2" id="KW-1185">Reference proteome</keyword>
<reference evidence="1 2" key="1">
    <citation type="submission" date="2018-04" db="EMBL/GenBank/DDBJ databases">
        <authorList>
            <person name="Li J."/>
        </authorList>
    </citation>
    <scope>NUCLEOTIDE SEQUENCE [LARGE SCALE GENOMIC DNA]</scope>
    <source>
        <strain evidence="2">30A</strain>
    </source>
</reference>
<evidence type="ECO:0000313" key="2">
    <source>
        <dbReference type="Proteomes" id="UP000244729"/>
    </source>
</evidence>
<sequence>MTVLKKFYFESESDDLLACADAAVDLGLQLLIEGEIDDEDGRFRMVGTLLSGEAETGPNSIDTWWPVPDGATLDRRVLTNSEELATVLGDPRWETNLARGYWLWIRDTEDADADFYSAAATWVIEFFDKPLAPDTNVRVFLADAELDQNVETVLTPRNRFTLWVSLSNISVDLDGWLADPVDAISSIVADDMPAMVQSEPRDWWLALRESADRLREASRRGDYEGMVPRTPAEEALLSLATRPDYVEWAMDSFELHDRSEVFGQLPNSTFDGDHDEVLPELTGDTDIEMMWVDDAPHRSDPKDAINRFLGLGDYRSSEWHVPFDRAVDSFANEQDPGDQ</sequence>
<dbReference type="Proteomes" id="UP000244729">
    <property type="component" value="Chromosome"/>
</dbReference>
<dbReference type="KEGG" id="agm:DCE93_01290"/>